<accession>A0A098EA15</accession>
<keyword evidence="2" id="KW-0547">Nucleotide-binding</keyword>
<evidence type="ECO:0000256" key="5">
    <source>
        <dbReference type="ARBA" id="ARBA00023146"/>
    </source>
</evidence>
<protein>
    <submittedName>
        <fullName evidence="7">O-phosphoserine--tRNA(Cys) ligase</fullName>
        <ecNumber evidence="7">6.1.1.27</ecNumber>
    </submittedName>
</protein>
<dbReference type="GO" id="GO:0000049">
    <property type="term" value="F:tRNA binding"/>
    <property type="evidence" value="ECO:0007669"/>
    <property type="project" value="InterPro"/>
</dbReference>
<dbReference type="Pfam" id="PF18006">
    <property type="entry name" value="SepRS_C"/>
    <property type="match status" value="1"/>
</dbReference>
<name>A0A098EA15_9ZZZZ</name>
<sequence length="492" mass="56297">MQTTQGKAHPIHTLIQKTREIFLGLGFDEIENPLFIQEEDVYKQYGKEAPVILDRVFYLGGLPRPDIGLSDEEILKIKEISPYISIDKFKKILRNYREGSIEGDNMLEEMLKNLKINATQAMEILDLFPAFKNIEPVCGRTTLRSHMTAAWFLTLDAEVEKQSELPLKFFSIGLRFRREQKLDATHLRAHYGASCIIADKNLNIEDGMNVANKILNDMGFTDIKFTKKKSTSNYYEQDKEYEIFSGSIEIADCGMYSKIALKNYNIPDALDVFNIGFGLERILMVRNNIGDVRKVLYPQFYEDVHLSDEEIAKSISMLYLPETDEGRTLAGKIYENGKIHANEKSPCKFLCFEGNLMNRKIKIFIFEDEENKNLLGPAALNEIYVFDGGIYGIPEDTEKFGEEGKKIKEKSIKANLNFLYAVSNYFAKEIEDRVKKATEGQKEKFILEVKMAKSPSDINIIIKGRAKRFIGNENKRIVLKGPVFMGIEVEIG</sequence>
<dbReference type="GO" id="GO:0043039">
    <property type="term" value="P:tRNA aminoacylation"/>
    <property type="evidence" value="ECO:0007669"/>
    <property type="project" value="InterPro"/>
</dbReference>
<dbReference type="InterPro" id="IPR002319">
    <property type="entry name" value="Phenylalanyl-tRNA_Synthase"/>
</dbReference>
<dbReference type="GO" id="GO:0043816">
    <property type="term" value="F:phosphoserine-tRNA(Cys) ligase activity"/>
    <property type="evidence" value="ECO:0007669"/>
    <property type="project" value="UniProtKB-EC"/>
</dbReference>
<dbReference type="GO" id="GO:0005524">
    <property type="term" value="F:ATP binding"/>
    <property type="evidence" value="ECO:0007669"/>
    <property type="project" value="UniProtKB-KW"/>
</dbReference>
<dbReference type="PROSITE" id="PS50862">
    <property type="entry name" value="AA_TRNA_LIGASE_II"/>
    <property type="match status" value="1"/>
</dbReference>
<dbReference type="InterPro" id="IPR045864">
    <property type="entry name" value="aa-tRNA-synth_II/BPL/LPL"/>
</dbReference>
<keyword evidence="1 7" id="KW-0436">Ligase</keyword>
<keyword evidence="3" id="KW-0067">ATP-binding</keyword>
<dbReference type="NCBIfam" id="TIGR00470">
    <property type="entry name" value="sepS"/>
    <property type="match status" value="1"/>
</dbReference>
<dbReference type="GO" id="GO:0006412">
    <property type="term" value="P:translation"/>
    <property type="evidence" value="ECO:0007669"/>
    <property type="project" value="UniProtKB-KW"/>
</dbReference>
<dbReference type="EMBL" id="CCXY01000203">
    <property type="protein sequence ID" value="CEG12848.1"/>
    <property type="molecule type" value="Genomic_DNA"/>
</dbReference>
<organism evidence="7">
    <name type="scientific">groundwater metagenome</name>
    <dbReference type="NCBI Taxonomy" id="717931"/>
    <lineage>
        <taxon>unclassified sequences</taxon>
        <taxon>metagenomes</taxon>
        <taxon>ecological metagenomes</taxon>
    </lineage>
</organism>
<dbReference type="InterPro" id="IPR005246">
    <property type="entry name" value="O-Pseryl-tRNA(Cys)_ligase"/>
</dbReference>
<dbReference type="Gene3D" id="3.30.930.10">
    <property type="entry name" value="Bira Bifunctional Protein, Domain 2"/>
    <property type="match status" value="1"/>
</dbReference>
<reference evidence="7" key="1">
    <citation type="submission" date="2014-09" db="EMBL/GenBank/DDBJ databases">
        <authorList>
            <person name="Probst J Alexander"/>
        </authorList>
    </citation>
    <scope>NUCLEOTIDE SEQUENCE</scope>
</reference>
<dbReference type="EC" id="6.1.1.27" evidence="7"/>
<keyword evidence="5" id="KW-0030">Aminoacyl-tRNA synthetase</keyword>
<evidence type="ECO:0000313" key="7">
    <source>
        <dbReference type="EMBL" id="CEG12848.1"/>
    </source>
</evidence>
<gene>
    <name evidence="7" type="primary">sepS</name>
    <name evidence="7" type="ORF">MSIBF_A2810002</name>
</gene>
<evidence type="ECO:0000256" key="4">
    <source>
        <dbReference type="ARBA" id="ARBA00022917"/>
    </source>
</evidence>
<proteinExistence type="predicted"/>
<feature type="domain" description="Aminoacyl-transfer RNA synthetases class-II family profile" evidence="6">
    <location>
        <begin position="14"/>
        <end position="298"/>
    </location>
</feature>
<dbReference type="InterPro" id="IPR006195">
    <property type="entry name" value="aa-tRNA-synth_II"/>
</dbReference>
<evidence type="ECO:0000256" key="3">
    <source>
        <dbReference type="ARBA" id="ARBA00022840"/>
    </source>
</evidence>
<dbReference type="SUPFAM" id="SSF55681">
    <property type="entry name" value="Class II aaRS and biotin synthetases"/>
    <property type="match status" value="1"/>
</dbReference>
<evidence type="ECO:0000256" key="1">
    <source>
        <dbReference type="ARBA" id="ARBA00022598"/>
    </source>
</evidence>
<keyword evidence="4" id="KW-0648">Protein biosynthesis</keyword>
<evidence type="ECO:0000256" key="2">
    <source>
        <dbReference type="ARBA" id="ARBA00022741"/>
    </source>
</evidence>
<dbReference type="Pfam" id="PF01409">
    <property type="entry name" value="tRNA-synt_2d"/>
    <property type="match status" value="1"/>
</dbReference>
<dbReference type="InterPro" id="IPR041590">
    <property type="entry name" value="SepRS_C"/>
</dbReference>
<evidence type="ECO:0000259" key="6">
    <source>
        <dbReference type="PROSITE" id="PS50862"/>
    </source>
</evidence>
<dbReference type="AlphaFoldDB" id="A0A098EA15"/>